<feature type="region of interest" description="Disordered" evidence="1">
    <location>
        <begin position="186"/>
        <end position="209"/>
    </location>
</feature>
<keyword evidence="2" id="KW-1133">Transmembrane helix</keyword>
<protein>
    <recommendedName>
        <fullName evidence="6">Proteophosphoglycan ppg4</fullName>
    </recommendedName>
</protein>
<feature type="compositionally biased region" description="Low complexity" evidence="1">
    <location>
        <begin position="698"/>
        <end position="713"/>
    </location>
</feature>
<feature type="region of interest" description="Disordered" evidence="1">
    <location>
        <begin position="610"/>
        <end position="666"/>
    </location>
</feature>
<evidence type="ECO:0000313" key="4">
    <source>
        <dbReference type="EMBL" id="KPA78787.1"/>
    </source>
</evidence>
<keyword evidence="2" id="KW-0812">Transmembrane</keyword>
<feature type="transmembrane region" description="Helical" evidence="2">
    <location>
        <begin position="72"/>
        <end position="98"/>
    </location>
</feature>
<evidence type="ECO:0000256" key="1">
    <source>
        <dbReference type="SAM" id="MobiDB-lite"/>
    </source>
</evidence>
<evidence type="ECO:0008006" key="6">
    <source>
        <dbReference type="Google" id="ProtNLM"/>
    </source>
</evidence>
<evidence type="ECO:0000256" key="3">
    <source>
        <dbReference type="SAM" id="SignalP"/>
    </source>
</evidence>
<feature type="chain" id="PRO_5005836155" description="Proteophosphoglycan ppg4" evidence="3">
    <location>
        <begin position="45"/>
        <end position="749"/>
    </location>
</feature>
<feature type="region of interest" description="Disordered" evidence="1">
    <location>
        <begin position="138"/>
        <end position="164"/>
    </location>
</feature>
<gene>
    <name evidence="4" type="ORF">ABB37_05888</name>
</gene>
<dbReference type="AlphaFoldDB" id="A0A0M9FYX7"/>
<dbReference type="OMA" id="YEHRRAS"/>
<feature type="compositionally biased region" description="Pro residues" evidence="1">
    <location>
        <begin position="584"/>
        <end position="596"/>
    </location>
</feature>
<feature type="signal peptide" evidence="3">
    <location>
        <begin position="1"/>
        <end position="44"/>
    </location>
</feature>
<name>A0A0M9FYX7_LEPPY</name>
<feature type="compositionally biased region" description="Polar residues" evidence="1">
    <location>
        <begin position="566"/>
        <end position="576"/>
    </location>
</feature>
<feature type="region of interest" description="Disordered" evidence="1">
    <location>
        <begin position="531"/>
        <end position="596"/>
    </location>
</feature>
<proteinExistence type="predicted"/>
<reference evidence="4 5" key="1">
    <citation type="submission" date="2015-07" db="EMBL/GenBank/DDBJ databases">
        <title>High-quality genome of monoxenous trypanosomatid Leptomonas pyrrhocoris.</title>
        <authorList>
            <person name="Flegontov P."/>
            <person name="Butenko A."/>
            <person name="Firsov S."/>
            <person name="Vlcek C."/>
            <person name="Logacheva M.D."/>
            <person name="Field M."/>
            <person name="Filatov D."/>
            <person name="Flegontova O."/>
            <person name="Gerasimov E."/>
            <person name="Jackson A.P."/>
            <person name="Kelly S."/>
            <person name="Opperdoes F."/>
            <person name="O'Reilly A."/>
            <person name="Votypka J."/>
            <person name="Yurchenko V."/>
            <person name="Lukes J."/>
        </authorList>
    </citation>
    <scope>NUCLEOTIDE SEQUENCE [LARGE SCALE GENOMIC DNA]</scope>
    <source>
        <strain evidence="4">H10</strain>
    </source>
</reference>
<dbReference type="VEuPathDB" id="TriTrypDB:LpyrH10_12_0660"/>
<dbReference type="OrthoDB" id="262504at2759"/>
<feature type="compositionally biased region" description="Low complexity" evidence="1">
    <location>
        <begin position="632"/>
        <end position="642"/>
    </location>
</feature>
<keyword evidence="2" id="KW-0472">Membrane</keyword>
<accession>A0A0M9FYX7</accession>
<comment type="caution">
    <text evidence="4">The sequence shown here is derived from an EMBL/GenBank/DDBJ whole genome shotgun (WGS) entry which is preliminary data.</text>
</comment>
<feature type="compositionally biased region" description="Basic residues" evidence="1">
    <location>
        <begin position="367"/>
        <end position="379"/>
    </location>
</feature>
<keyword evidence="3" id="KW-0732">Signal</keyword>
<feature type="region of interest" description="Disordered" evidence="1">
    <location>
        <begin position="331"/>
        <end position="408"/>
    </location>
</feature>
<dbReference type="GeneID" id="26906178"/>
<dbReference type="RefSeq" id="XP_015657226.1">
    <property type="nucleotide sequence ID" value="XM_015804092.1"/>
</dbReference>
<organism evidence="4 5">
    <name type="scientific">Leptomonas pyrrhocoris</name>
    <name type="common">Firebug parasite</name>
    <dbReference type="NCBI Taxonomy" id="157538"/>
    <lineage>
        <taxon>Eukaryota</taxon>
        <taxon>Discoba</taxon>
        <taxon>Euglenozoa</taxon>
        <taxon>Kinetoplastea</taxon>
        <taxon>Metakinetoplastina</taxon>
        <taxon>Trypanosomatida</taxon>
        <taxon>Trypanosomatidae</taxon>
        <taxon>Leishmaniinae</taxon>
        <taxon>Leptomonas</taxon>
    </lineage>
</organism>
<feature type="compositionally biased region" description="Low complexity" evidence="1">
    <location>
        <begin position="537"/>
        <end position="563"/>
    </location>
</feature>
<dbReference type="EMBL" id="LGTL01000012">
    <property type="protein sequence ID" value="KPA78787.1"/>
    <property type="molecule type" value="Genomic_DNA"/>
</dbReference>
<evidence type="ECO:0000256" key="2">
    <source>
        <dbReference type="SAM" id="Phobius"/>
    </source>
</evidence>
<evidence type="ECO:0000313" key="5">
    <source>
        <dbReference type="Proteomes" id="UP000037923"/>
    </source>
</evidence>
<feature type="compositionally biased region" description="Polar residues" evidence="1">
    <location>
        <begin position="354"/>
        <end position="363"/>
    </location>
</feature>
<keyword evidence="5" id="KW-1185">Reference proteome</keyword>
<feature type="region of interest" description="Disordered" evidence="1">
    <location>
        <begin position="475"/>
        <end position="509"/>
    </location>
</feature>
<dbReference type="Proteomes" id="UP000037923">
    <property type="component" value="Unassembled WGS sequence"/>
</dbReference>
<feature type="region of interest" description="Disordered" evidence="1">
    <location>
        <begin position="679"/>
        <end position="749"/>
    </location>
</feature>
<sequence length="749" mass="78828">MQGLVSPPGQVRLAGRLLLQRHQKLAAPLPLLVLLLVLHPLCTAAATAQPETTRPPVEPLDGNGGSSSSVGIIIGCVVAIVGVLLLAGLVTLLCLVLHRRRLRNSSRRHAYADADSIAFQDDRDSAHRLRGAAVVNAGPREGNETAGGHYAHHTDENCEPVTPPPLENTGTAQPMRDYRDNYADRFDDPNGDSYDADGGVRPASPNAERVEGLPIENRVRPRRHLPRGQVTIHHGEQDVCLDFRGVDRVPQVGPPPLTEEEKQRILDAQNRVASPEFYGRAEYEHRRASNNNTPNVLLSSSLLRELQQQYAAASASGHIFPSYASEAGRSIGSMSFRPGSPAGSVRRGRRDGRQSTSPTSVTMGGQKLRHRKNGSRHHTNSRDTSSGHQHGSVPRHHRDDLESTSDDFEDLSLHNESFTGWREKLRDASDRPLQLPAGFPALGPNLGFDQMSLRSNSNGALERYMNAPGSVNGLAASASGARSPLDHPQDPPPALAHTPHGLQSAPSTSLTSPVVWSAAARSPPYSSFLTAPAAAGSNNTNSTLQTTTTGPRRTLHPAAAAAASHDSPQAPKSATLSPGVAPALPTPSPLLSPPSPSTAIIHFLDVPALSTQSTGRGGSAEADQHAPPRHGTFATAATTSATPVLSVNSGAPPSPELDSRAAVSGTALHSRHLDASSFGGLPSGVSTPSKPDWPPAPAGVAAAPAGFLTAVPARNGDSRDDATPLPLSPKREEKPTGACGGRRAHSKSD</sequence>